<dbReference type="EMBL" id="CP066310">
    <property type="protein sequence ID" value="QQE90279.1"/>
    <property type="molecule type" value="Genomic_DNA"/>
</dbReference>
<dbReference type="Gene3D" id="2.60.120.260">
    <property type="entry name" value="Galactose-binding domain-like"/>
    <property type="match status" value="1"/>
</dbReference>
<dbReference type="Pfam" id="PF10983">
    <property type="entry name" value="DUF2793"/>
    <property type="match status" value="1"/>
</dbReference>
<sequence>MARKSTPGIDIGYGWNPGESGIAAELDDNWLKLGILVNLSVKSRTTALPGSPADGDLYIVPSGAAEHANEVAARVEGAWRYLVPKRNWIARIEDEGDAPYRYTGTAWSKATAANLEALAGLTGAANKLSYFTGEGAMALTDLTAAARTLLAASDVNAQRSALGLSLHADPYRAIPTLDLNFLSGSMLSGVTRERSTRAQDKAGIGNIVTFTRASTGTYFDSAGVLQTAAVDGMRIDYDPVTKVCRGLLIEEQRTNLLLRSSEFDNAAWVKSGVTVTADAVVAPDGTMTGDTYAWTGVANAYQVVSGVTPGAVYTFSYFVKLGTKSVARYAVYDVTNAAFIVGSTVAAGVGTSAWTRITVTFTAPAGCTSVRGYCDRCDSSLEYGTIHLWGAQFEAGAFPTSYIPTSGAQVTRSADVATITTLAPWHNPAEGALVAEFSSASAASTTAPSSVVGLDDGTTSNRMYLRSMSGNAQQVVVTSSTTVVLSGLGAVVAGTIYRIAGAFKLNDFAAALNGATPVTDNAGVMPAVTTLQIGQRGGVGADSVNGHIRRIRYYPIRLSNTELQELSAA</sequence>
<dbReference type="InterPro" id="IPR021251">
    <property type="entry name" value="DUF2793"/>
</dbReference>
<evidence type="ECO:0000313" key="1">
    <source>
        <dbReference type="EMBL" id="QQE90279.1"/>
    </source>
</evidence>
<name>A0AAP9YG20_9GAMM</name>
<dbReference type="SUPFAM" id="SSF49899">
    <property type="entry name" value="Concanavalin A-like lectins/glucanases"/>
    <property type="match status" value="1"/>
</dbReference>
<evidence type="ECO:0000313" key="2">
    <source>
        <dbReference type="Proteomes" id="UP000596192"/>
    </source>
</evidence>
<gene>
    <name evidence="1" type="ORF">GKQ51_08300</name>
</gene>
<protein>
    <submittedName>
        <fullName evidence="1">DUF2793 domain-containing protein</fullName>
    </submittedName>
</protein>
<dbReference type="RefSeq" id="WP_198867670.1">
    <property type="nucleotide sequence ID" value="NZ_CP066310.1"/>
</dbReference>
<dbReference type="InterPro" id="IPR013320">
    <property type="entry name" value="ConA-like_dom_sf"/>
</dbReference>
<dbReference type="Proteomes" id="UP000596192">
    <property type="component" value="Chromosome"/>
</dbReference>
<dbReference type="AlphaFoldDB" id="A0AAP9YG20"/>
<accession>A0AAP9YG20</accession>
<proteinExistence type="predicted"/>
<reference evidence="1 2" key="1">
    <citation type="submission" date="2020-12" db="EMBL/GenBank/DDBJ databases">
        <title>Genomic Analysis and Response surface optimization of nitrogen-fixing conditions for A. chroococcum strain HR1, Isolation from rhizosphere soil.</title>
        <authorList>
            <person name="Li J."/>
            <person name="Yang H."/>
            <person name="Liu H."/>
            <person name="Wang C."/>
            <person name="Tian Y."/>
            <person name="Lu X.Y."/>
        </authorList>
    </citation>
    <scope>NUCLEOTIDE SEQUENCE [LARGE SCALE GENOMIC DNA]</scope>
    <source>
        <strain evidence="1 2">HR1</strain>
    </source>
</reference>
<organism evidence="1 2">
    <name type="scientific">Azotobacter chroococcum</name>
    <dbReference type="NCBI Taxonomy" id="353"/>
    <lineage>
        <taxon>Bacteria</taxon>
        <taxon>Pseudomonadati</taxon>
        <taxon>Pseudomonadota</taxon>
        <taxon>Gammaproteobacteria</taxon>
        <taxon>Pseudomonadales</taxon>
        <taxon>Pseudomonadaceae</taxon>
        <taxon>Azotobacter</taxon>
    </lineage>
</organism>